<proteinExistence type="predicted"/>
<evidence type="ECO:0000313" key="1">
    <source>
        <dbReference type="EMBL" id="KAF2821117.1"/>
    </source>
</evidence>
<evidence type="ECO:0000313" key="2">
    <source>
        <dbReference type="Proteomes" id="UP000799424"/>
    </source>
</evidence>
<name>A0A6A6ZLJ9_9PLEO</name>
<protein>
    <submittedName>
        <fullName evidence="1">Uncharacterized protein</fullName>
    </submittedName>
</protein>
<sequence length="87" mass="9944">MRQKGRIPRRVTFSAPKRRPDPVWACGTLSAAIRTSRSRLCQNSQRVITRNLVAILSSLQPGVPRRFAFQNWEKGCTMRRPLVPAKL</sequence>
<accession>A0A6A6ZLJ9</accession>
<organism evidence="1 2">
    <name type="scientific">Ophiobolus disseminans</name>
    <dbReference type="NCBI Taxonomy" id="1469910"/>
    <lineage>
        <taxon>Eukaryota</taxon>
        <taxon>Fungi</taxon>
        <taxon>Dikarya</taxon>
        <taxon>Ascomycota</taxon>
        <taxon>Pezizomycotina</taxon>
        <taxon>Dothideomycetes</taxon>
        <taxon>Pleosporomycetidae</taxon>
        <taxon>Pleosporales</taxon>
        <taxon>Pleosporineae</taxon>
        <taxon>Phaeosphaeriaceae</taxon>
        <taxon>Ophiobolus</taxon>
    </lineage>
</organism>
<keyword evidence="2" id="KW-1185">Reference proteome</keyword>
<dbReference type="Proteomes" id="UP000799424">
    <property type="component" value="Unassembled WGS sequence"/>
</dbReference>
<dbReference type="EMBL" id="MU006238">
    <property type="protein sequence ID" value="KAF2821117.1"/>
    <property type="molecule type" value="Genomic_DNA"/>
</dbReference>
<reference evidence="1" key="1">
    <citation type="journal article" date="2020" name="Stud. Mycol.">
        <title>101 Dothideomycetes genomes: a test case for predicting lifestyles and emergence of pathogens.</title>
        <authorList>
            <person name="Haridas S."/>
            <person name="Albert R."/>
            <person name="Binder M."/>
            <person name="Bloem J."/>
            <person name="Labutti K."/>
            <person name="Salamov A."/>
            <person name="Andreopoulos B."/>
            <person name="Baker S."/>
            <person name="Barry K."/>
            <person name="Bills G."/>
            <person name="Bluhm B."/>
            <person name="Cannon C."/>
            <person name="Castanera R."/>
            <person name="Culley D."/>
            <person name="Daum C."/>
            <person name="Ezra D."/>
            <person name="Gonzalez J."/>
            <person name="Henrissat B."/>
            <person name="Kuo A."/>
            <person name="Liang C."/>
            <person name="Lipzen A."/>
            <person name="Lutzoni F."/>
            <person name="Magnuson J."/>
            <person name="Mondo S."/>
            <person name="Nolan M."/>
            <person name="Ohm R."/>
            <person name="Pangilinan J."/>
            <person name="Park H.-J."/>
            <person name="Ramirez L."/>
            <person name="Alfaro M."/>
            <person name="Sun H."/>
            <person name="Tritt A."/>
            <person name="Yoshinaga Y."/>
            <person name="Zwiers L.-H."/>
            <person name="Turgeon B."/>
            <person name="Goodwin S."/>
            <person name="Spatafora J."/>
            <person name="Crous P."/>
            <person name="Grigoriev I."/>
        </authorList>
    </citation>
    <scope>NUCLEOTIDE SEQUENCE</scope>
    <source>
        <strain evidence="1">CBS 113818</strain>
    </source>
</reference>
<gene>
    <name evidence="1" type="ORF">CC86DRAFT_109412</name>
</gene>
<dbReference type="AlphaFoldDB" id="A0A6A6ZLJ9"/>